<reference evidence="2 3" key="1">
    <citation type="journal article" date="2014" name="Genome Biol. Evol.">
        <title>The genome of the myxosporean Thelohanellus kitauei shows adaptations to nutrient acquisition within its fish host.</title>
        <authorList>
            <person name="Yang Y."/>
            <person name="Xiong J."/>
            <person name="Zhou Z."/>
            <person name="Huo F."/>
            <person name="Miao W."/>
            <person name="Ran C."/>
            <person name="Liu Y."/>
            <person name="Zhang J."/>
            <person name="Feng J."/>
            <person name="Wang M."/>
            <person name="Wang M."/>
            <person name="Wang L."/>
            <person name="Yao B."/>
        </authorList>
    </citation>
    <scope>NUCLEOTIDE SEQUENCE [LARGE SCALE GENOMIC DNA]</scope>
    <source>
        <strain evidence="2">Wuqing</strain>
    </source>
</reference>
<feature type="transmembrane region" description="Helical" evidence="1">
    <location>
        <begin position="63"/>
        <end position="84"/>
    </location>
</feature>
<sequence>MAKLKGATDKKVEADKHKLIDFFDEESRQNIYRWSAKRFHKEQKSYWYRMKIYMINFKMIKTFFDGITLMVVLCVGLTCVFTFICHYFKVQFNFQASIIVSPLVFPLSFLIRGI</sequence>
<protein>
    <submittedName>
        <fullName evidence="2">Uncharacterized protein</fullName>
    </submittedName>
</protein>
<evidence type="ECO:0000313" key="3">
    <source>
        <dbReference type="Proteomes" id="UP000031668"/>
    </source>
</evidence>
<keyword evidence="1" id="KW-1133">Transmembrane helix</keyword>
<evidence type="ECO:0000313" key="2">
    <source>
        <dbReference type="EMBL" id="KII65716.1"/>
    </source>
</evidence>
<accession>A0A0C2MF22</accession>
<evidence type="ECO:0000256" key="1">
    <source>
        <dbReference type="SAM" id="Phobius"/>
    </source>
</evidence>
<keyword evidence="1" id="KW-0472">Membrane</keyword>
<name>A0A0C2MF22_THEKT</name>
<organism evidence="2 3">
    <name type="scientific">Thelohanellus kitauei</name>
    <name type="common">Myxosporean</name>
    <dbReference type="NCBI Taxonomy" id="669202"/>
    <lineage>
        <taxon>Eukaryota</taxon>
        <taxon>Metazoa</taxon>
        <taxon>Cnidaria</taxon>
        <taxon>Myxozoa</taxon>
        <taxon>Myxosporea</taxon>
        <taxon>Bivalvulida</taxon>
        <taxon>Platysporina</taxon>
        <taxon>Myxobolidae</taxon>
        <taxon>Thelohanellus</taxon>
    </lineage>
</organism>
<dbReference type="OrthoDB" id="10443204at2759"/>
<dbReference type="EMBL" id="JWZT01003740">
    <property type="protein sequence ID" value="KII65716.1"/>
    <property type="molecule type" value="Genomic_DNA"/>
</dbReference>
<dbReference type="Proteomes" id="UP000031668">
    <property type="component" value="Unassembled WGS sequence"/>
</dbReference>
<keyword evidence="3" id="KW-1185">Reference proteome</keyword>
<keyword evidence="1" id="KW-0812">Transmembrane</keyword>
<gene>
    <name evidence="2" type="ORF">RF11_09607</name>
</gene>
<comment type="caution">
    <text evidence="2">The sequence shown here is derived from an EMBL/GenBank/DDBJ whole genome shotgun (WGS) entry which is preliminary data.</text>
</comment>
<feature type="transmembrane region" description="Helical" evidence="1">
    <location>
        <begin position="90"/>
        <end position="111"/>
    </location>
</feature>
<proteinExistence type="predicted"/>
<dbReference type="AlphaFoldDB" id="A0A0C2MF22"/>